<evidence type="ECO:0000313" key="2">
    <source>
        <dbReference type="EMBL" id="EOR93421.1"/>
    </source>
</evidence>
<keyword evidence="3" id="KW-1185">Reference proteome</keyword>
<feature type="domain" description="Bacterial alpha-2-macroglobulin MG10" evidence="1">
    <location>
        <begin position="10"/>
        <end position="51"/>
    </location>
</feature>
<evidence type="ECO:0000313" key="3">
    <source>
        <dbReference type="Proteomes" id="UP000014174"/>
    </source>
</evidence>
<accession>R9GNX8</accession>
<dbReference type="InterPro" id="IPR041246">
    <property type="entry name" value="Bact_MG10"/>
</dbReference>
<proteinExistence type="predicted"/>
<dbReference type="eggNOG" id="COG2373">
    <property type="taxonomic scope" value="Bacteria"/>
</dbReference>
<protein>
    <submittedName>
        <fullName evidence="2">Putative outer membrane protein</fullName>
    </submittedName>
</protein>
<evidence type="ECO:0000259" key="1">
    <source>
        <dbReference type="Pfam" id="PF17973"/>
    </source>
</evidence>
<dbReference type="PATRIC" id="fig|1150600.3.peg.3467"/>
<dbReference type="EMBL" id="AQPN01000116">
    <property type="protein sequence ID" value="EOR93421.1"/>
    <property type="molecule type" value="Genomic_DNA"/>
</dbReference>
<reference evidence="2 3" key="1">
    <citation type="journal article" date="2013" name="Genome Announc.">
        <title>Draft Genome Sequence of Arcticibacter svalbardensis Strain MN12-7T, a Member of the Family Sphingobacteriaceae Isolated from an Arctic Soil Sample.</title>
        <authorList>
            <person name="Shivaji S."/>
            <person name="Ara S."/>
            <person name="Prasad S."/>
            <person name="Manasa B.P."/>
            <person name="Begum Z."/>
            <person name="Singh A."/>
            <person name="Kumar Pinnaka A."/>
        </authorList>
    </citation>
    <scope>NUCLEOTIDE SEQUENCE [LARGE SCALE GENOMIC DNA]</scope>
    <source>
        <strain evidence="2 3">MN12-7</strain>
    </source>
</reference>
<dbReference type="Pfam" id="PF17973">
    <property type="entry name" value="bMG10"/>
    <property type="match status" value="1"/>
</dbReference>
<organism evidence="2 3">
    <name type="scientific">Arcticibacter svalbardensis MN12-7</name>
    <dbReference type="NCBI Taxonomy" id="1150600"/>
    <lineage>
        <taxon>Bacteria</taxon>
        <taxon>Pseudomonadati</taxon>
        <taxon>Bacteroidota</taxon>
        <taxon>Sphingobacteriia</taxon>
        <taxon>Sphingobacteriales</taxon>
        <taxon>Sphingobacteriaceae</taxon>
        <taxon>Arcticibacter</taxon>
    </lineage>
</organism>
<name>R9GNX8_9SPHI</name>
<dbReference type="AlphaFoldDB" id="R9GNX8"/>
<dbReference type="Proteomes" id="UP000014174">
    <property type="component" value="Unassembled WGS sequence"/>
</dbReference>
<gene>
    <name evidence="2" type="ORF">ADIARSV_3500</name>
</gene>
<comment type="caution">
    <text evidence="2">The sequence shown here is derived from an EMBL/GenBank/DDBJ whole genome shotgun (WGS) entry which is preliminary data.</text>
</comment>
<sequence>MLMRSYWCNSRVSIFCRKLKEGKYTYLIKLMPRYDGDYILNPAKAEMMYFPVFYGRDEMKKVSVK</sequence>